<gene>
    <name evidence="11" type="ORF">MICPUN_58575</name>
</gene>
<dbReference type="RefSeq" id="XP_002502509.1">
    <property type="nucleotide sequence ID" value="XM_002502463.1"/>
</dbReference>
<dbReference type="SUPFAM" id="SSF54928">
    <property type="entry name" value="RNA-binding domain, RBD"/>
    <property type="match status" value="1"/>
</dbReference>
<dbReference type="Gene3D" id="3.40.50.300">
    <property type="entry name" value="P-loop containing nucleotide triphosphate hydrolases"/>
    <property type="match status" value="2"/>
</dbReference>
<dbReference type="GO" id="GO:0003723">
    <property type="term" value="F:RNA binding"/>
    <property type="evidence" value="ECO:0007669"/>
    <property type="project" value="UniProtKB-KW"/>
</dbReference>
<keyword evidence="5 11" id="KW-0347">Helicase</keyword>
<evidence type="ECO:0000256" key="3">
    <source>
        <dbReference type="ARBA" id="ARBA00022741"/>
    </source>
</evidence>
<dbReference type="InterPro" id="IPR001650">
    <property type="entry name" value="Helicase_C-like"/>
</dbReference>
<evidence type="ECO:0000256" key="1">
    <source>
        <dbReference type="ARBA" id="ARBA00006517"/>
    </source>
</evidence>
<keyword evidence="4" id="KW-0378">Hydrolase</keyword>
<dbReference type="InterPro" id="IPR059027">
    <property type="entry name" value="DD_DDX21-DDX50"/>
</dbReference>
<dbReference type="STRING" id="296587.C1E681"/>
<protein>
    <recommendedName>
        <fullName evidence="2">RNA helicase</fullName>
        <ecNumber evidence="2">3.6.4.13</ecNumber>
    </recommendedName>
</protein>
<dbReference type="SUPFAM" id="SSF52540">
    <property type="entry name" value="P-loop containing nucleoside triphosphate hydrolases"/>
    <property type="match status" value="1"/>
</dbReference>
<dbReference type="InterPro" id="IPR011545">
    <property type="entry name" value="DEAD/DEAH_box_helicase_dom"/>
</dbReference>
<dbReference type="Pfam" id="PF26142">
    <property type="entry name" value="DD_DDX21-DDX50"/>
    <property type="match status" value="1"/>
</dbReference>
<dbReference type="FunCoup" id="C1E681">
    <property type="interactions" value="695"/>
</dbReference>
<feature type="region of interest" description="Disordered" evidence="8">
    <location>
        <begin position="112"/>
        <end position="137"/>
    </location>
</feature>
<dbReference type="GO" id="GO:0005524">
    <property type="term" value="F:ATP binding"/>
    <property type="evidence" value="ECO:0007669"/>
    <property type="project" value="UniProtKB-KW"/>
</dbReference>
<dbReference type="PROSITE" id="PS51192">
    <property type="entry name" value="HELICASE_ATP_BIND_1"/>
    <property type="match status" value="1"/>
</dbReference>
<evidence type="ECO:0000256" key="5">
    <source>
        <dbReference type="ARBA" id="ARBA00022806"/>
    </source>
</evidence>
<feature type="compositionally biased region" description="Acidic residues" evidence="8">
    <location>
        <begin position="116"/>
        <end position="126"/>
    </location>
</feature>
<sequence>MALITSLSRGITIRAAATTVIAARATRSRVAPAGIRAVRTTRSSPFAPAAAGRSANVRASGFRFRAISTDSAAVPVLEEEDDEEVSNLLGKVDNMYKDLSVDDIFDDMEDAARREDDDEDDEEDEDDNKRDPMHVDNFPLSDITKAALRKRGIETLFPIQASVLEPALQGRDVVGRARTGTGKTLGFSLPIIESLLSNPSNRTDRSRNPRCIVLAPTRELANQVEKEIQATVPSLRTLCVYGGVAISNQERPLRRGVDIVVGTPGRLIDLIQRGSLNLHDIEYCVLDEADQMLAVGFEEDVERIMEEIPEQRQTFLFSATMPSWVTRITQKYLADHVTIDLVGSQEQKVADTIDVMSCACSHTSRTTILADLVTVYGKGAKAICFTQTKREADEVTAALGRRMATEVLHGDIAQAQRERTLKRFRDGRFSVLVATDVAARGLDITDVDLVVHYELPHDTESFVHRCGRTGRANKKGAAIAMYTPREKSRIRSIVRETGVKFRVINPPTAAEVMTSSAEQASIEIDLVDDELLPYFTPTAEKILAAVKNGGADGRSESEVLAAALAALSGHTEPPPPRSMLTGDVGQTTMIARGNMILPRDLLRAMSEVSRAAADGVGRIRILADNSGLCFDMQHEQVKPLLEELDDGYLGPIGVEVADSLPELVEERDRGYGGGGGGRGYGRGGRGGGFGGRGRGRGGFRGGGRGGGYERRSFSDRGERGSFQRRDDGGFERRGGGDRHGGSYRGGGYDRDRPRGGGDRGGGGGGGGGWDRGGYGGGRGGGGPARYGGYD</sequence>
<dbReference type="InterPro" id="IPR050079">
    <property type="entry name" value="DEAD_box_RNA_helicase"/>
</dbReference>
<organism evidence="11 12">
    <name type="scientific">Micromonas commoda (strain RCC299 / NOUM17 / CCMP2709)</name>
    <name type="common">Picoplanktonic green alga</name>
    <dbReference type="NCBI Taxonomy" id="296587"/>
    <lineage>
        <taxon>Eukaryota</taxon>
        <taxon>Viridiplantae</taxon>
        <taxon>Chlorophyta</taxon>
        <taxon>Mamiellophyceae</taxon>
        <taxon>Mamiellales</taxon>
        <taxon>Mamiellaceae</taxon>
        <taxon>Micromonas</taxon>
    </lineage>
</organism>
<dbReference type="InterPro" id="IPR014001">
    <property type="entry name" value="Helicase_ATP-bd"/>
</dbReference>
<evidence type="ECO:0000313" key="12">
    <source>
        <dbReference type="Proteomes" id="UP000002009"/>
    </source>
</evidence>
<feature type="domain" description="Helicase C-terminal" evidence="10">
    <location>
        <begin position="368"/>
        <end position="512"/>
    </location>
</feature>
<dbReference type="EC" id="3.6.4.13" evidence="2"/>
<evidence type="ECO:0000256" key="4">
    <source>
        <dbReference type="ARBA" id="ARBA00022801"/>
    </source>
</evidence>
<dbReference type="InterPro" id="IPR044742">
    <property type="entry name" value="DEAD/DEAH_RhlB"/>
</dbReference>
<comment type="similarity">
    <text evidence="1">Belongs to the DEAD box helicase family. DDX21/DDX50 subfamily.</text>
</comment>
<dbReference type="GO" id="GO:0003724">
    <property type="term" value="F:RNA helicase activity"/>
    <property type="evidence" value="ECO:0007669"/>
    <property type="project" value="UniProtKB-EC"/>
</dbReference>
<dbReference type="Pfam" id="PF00270">
    <property type="entry name" value="DEAD"/>
    <property type="match status" value="1"/>
</dbReference>
<dbReference type="KEGG" id="mis:MICPUN_58575"/>
<dbReference type="CDD" id="cd12938">
    <property type="entry name" value="GUCT_Hera"/>
    <property type="match status" value="1"/>
</dbReference>
<accession>C1E681</accession>
<name>C1E681_MICCC</name>
<dbReference type="eggNOG" id="KOG0331">
    <property type="taxonomic scope" value="Eukaryota"/>
</dbReference>
<dbReference type="InterPro" id="IPR035979">
    <property type="entry name" value="RBD_domain_sf"/>
</dbReference>
<evidence type="ECO:0000259" key="10">
    <source>
        <dbReference type="PROSITE" id="PS51194"/>
    </source>
</evidence>
<dbReference type="CDD" id="cd00268">
    <property type="entry name" value="DEADc"/>
    <property type="match status" value="1"/>
</dbReference>
<dbReference type="CDD" id="cd18787">
    <property type="entry name" value="SF2_C_DEAD"/>
    <property type="match status" value="1"/>
</dbReference>
<dbReference type="InterPro" id="IPR012562">
    <property type="entry name" value="GUCT"/>
</dbReference>
<dbReference type="PANTHER" id="PTHR47959">
    <property type="entry name" value="ATP-DEPENDENT RNA HELICASE RHLE-RELATED"/>
    <property type="match status" value="1"/>
</dbReference>
<evidence type="ECO:0000256" key="6">
    <source>
        <dbReference type="ARBA" id="ARBA00022840"/>
    </source>
</evidence>
<dbReference type="InParanoid" id="C1E681"/>
<dbReference type="SMART" id="SM00487">
    <property type="entry name" value="DEXDc"/>
    <property type="match status" value="1"/>
</dbReference>
<keyword evidence="12" id="KW-1185">Reference proteome</keyword>
<dbReference type="AlphaFoldDB" id="C1E681"/>
<dbReference type="PROSITE" id="PS51194">
    <property type="entry name" value="HELICASE_CTER"/>
    <property type="match status" value="1"/>
</dbReference>
<keyword evidence="3" id="KW-0547">Nucleotide-binding</keyword>
<dbReference type="SMART" id="SM00490">
    <property type="entry name" value="HELICc"/>
    <property type="match status" value="1"/>
</dbReference>
<feature type="region of interest" description="Disordered" evidence="8">
    <location>
        <begin position="666"/>
        <end position="790"/>
    </location>
</feature>
<dbReference type="Pfam" id="PF00271">
    <property type="entry name" value="Helicase_C"/>
    <property type="match status" value="1"/>
</dbReference>
<feature type="domain" description="Helicase ATP-binding" evidence="9">
    <location>
        <begin position="164"/>
        <end position="339"/>
    </location>
</feature>
<feature type="compositionally biased region" description="Gly residues" evidence="8">
    <location>
        <begin position="671"/>
        <end position="706"/>
    </location>
</feature>
<dbReference type="EMBL" id="CP001326">
    <property type="protein sequence ID" value="ACO63767.1"/>
    <property type="molecule type" value="Genomic_DNA"/>
</dbReference>
<evidence type="ECO:0000256" key="7">
    <source>
        <dbReference type="ARBA" id="ARBA00022884"/>
    </source>
</evidence>
<dbReference type="Proteomes" id="UP000002009">
    <property type="component" value="Chromosome 5"/>
</dbReference>
<dbReference type="GO" id="GO:0016787">
    <property type="term" value="F:hydrolase activity"/>
    <property type="evidence" value="ECO:0007669"/>
    <property type="project" value="UniProtKB-KW"/>
</dbReference>
<evidence type="ECO:0000256" key="2">
    <source>
        <dbReference type="ARBA" id="ARBA00012552"/>
    </source>
</evidence>
<evidence type="ECO:0000259" key="9">
    <source>
        <dbReference type="PROSITE" id="PS51192"/>
    </source>
</evidence>
<feature type="compositionally biased region" description="Basic and acidic residues" evidence="8">
    <location>
        <begin position="707"/>
        <end position="740"/>
    </location>
</feature>
<keyword evidence="7" id="KW-0694">RNA-binding</keyword>
<proteinExistence type="inferred from homology"/>
<feature type="compositionally biased region" description="Basic and acidic residues" evidence="8">
    <location>
        <begin position="747"/>
        <end position="757"/>
    </location>
</feature>
<dbReference type="Pfam" id="PF08152">
    <property type="entry name" value="GUCT"/>
    <property type="match status" value="1"/>
</dbReference>
<evidence type="ECO:0000313" key="11">
    <source>
        <dbReference type="EMBL" id="ACO63767.1"/>
    </source>
</evidence>
<keyword evidence="6" id="KW-0067">ATP-binding</keyword>
<reference evidence="11 12" key="1">
    <citation type="journal article" date="2009" name="Science">
        <title>Green evolution and dynamic adaptations revealed by genomes of the marine picoeukaryotes Micromonas.</title>
        <authorList>
            <person name="Worden A.Z."/>
            <person name="Lee J.H."/>
            <person name="Mock T."/>
            <person name="Rouze P."/>
            <person name="Simmons M.P."/>
            <person name="Aerts A.L."/>
            <person name="Allen A.E."/>
            <person name="Cuvelier M.L."/>
            <person name="Derelle E."/>
            <person name="Everett M.V."/>
            <person name="Foulon E."/>
            <person name="Grimwood J."/>
            <person name="Gundlach H."/>
            <person name="Henrissat B."/>
            <person name="Napoli C."/>
            <person name="McDonald S.M."/>
            <person name="Parker M.S."/>
            <person name="Rombauts S."/>
            <person name="Salamov A."/>
            <person name="Von Dassow P."/>
            <person name="Badger J.H."/>
            <person name="Coutinho P.M."/>
            <person name="Demir E."/>
            <person name="Dubchak I."/>
            <person name="Gentemann C."/>
            <person name="Eikrem W."/>
            <person name="Gready J.E."/>
            <person name="John U."/>
            <person name="Lanier W."/>
            <person name="Lindquist E.A."/>
            <person name="Lucas S."/>
            <person name="Mayer K.F."/>
            <person name="Moreau H."/>
            <person name="Not F."/>
            <person name="Otillar R."/>
            <person name="Panaud O."/>
            <person name="Pangilinan J."/>
            <person name="Paulsen I."/>
            <person name="Piegu B."/>
            <person name="Poliakov A."/>
            <person name="Robbens S."/>
            <person name="Schmutz J."/>
            <person name="Toulza E."/>
            <person name="Wyss T."/>
            <person name="Zelensky A."/>
            <person name="Zhou K."/>
            <person name="Armbrust E.V."/>
            <person name="Bhattacharya D."/>
            <person name="Goodenough U.W."/>
            <person name="Van de Peer Y."/>
            <person name="Grigoriev I.V."/>
        </authorList>
    </citation>
    <scope>NUCLEOTIDE SEQUENCE [LARGE SCALE GENOMIC DNA]</scope>
    <source>
        <strain evidence="12">RCC299 / NOUM17</strain>
    </source>
</reference>
<dbReference type="PANTHER" id="PTHR47959:SF1">
    <property type="entry name" value="ATP-DEPENDENT RNA HELICASE DBPA"/>
    <property type="match status" value="1"/>
</dbReference>
<dbReference type="GO" id="GO:0005829">
    <property type="term" value="C:cytosol"/>
    <property type="evidence" value="ECO:0007669"/>
    <property type="project" value="TreeGrafter"/>
</dbReference>
<dbReference type="OMA" id="HVSDHEL"/>
<dbReference type="InterPro" id="IPR027417">
    <property type="entry name" value="P-loop_NTPase"/>
</dbReference>
<feature type="compositionally biased region" description="Gly residues" evidence="8">
    <location>
        <begin position="758"/>
        <end position="790"/>
    </location>
</feature>
<evidence type="ECO:0000256" key="8">
    <source>
        <dbReference type="SAM" id="MobiDB-lite"/>
    </source>
</evidence>
<dbReference type="OrthoDB" id="4255at2759"/>
<dbReference type="GeneID" id="8243795"/>